<evidence type="ECO:0000256" key="4">
    <source>
        <dbReference type="ARBA" id="ARBA00022454"/>
    </source>
</evidence>
<evidence type="ECO:0000256" key="8">
    <source>
        <dbReference type="ARBA" id="ARBA00030039"/>
    </source>
</evidence>
<dbReference type="Proteomes" id="UP001217918">
    <property type="component" value="Unassembled WGS sequence"/>
</dbReference>
<keyword evidence="11" id="KW-1185">Reference proteome</keyword>
<dbReference type="Gene3D" id="2.40.50.140">
    <property type="entry name" value="Nucleic acid-binding proteins"/>
    <property type="match status" value="1"/>
</dbReference>
<evidence type="ECO:0000256" key="3">
    <source>
        <dbReference type="ARBA" id="ARBA00017411"/>
    </source>
</evidence>
<dbReference type="InterPro" id="IPR012340">
    <property type="entry name" value="NA-bd_OB-fold"/>
</dbReference>
<dbReference type="InterPro" id="IPR040260">
    <property type="entry name" value="RFA2-like"/>
</dbReference>
<dbReference type="GO" id="GO:0005634">
    <property type="term" value="C:nucleus"/>
    <property type="evidence" value="ECO:0007669"/>
    <property type="project" value="UniProtKB-SubCell"/>
</dbReference>
<sequence>MQARGLVDEEKAMYVQVVHLLHTMFTPDSIELFLLNPEVHDLEFLGEAQKSAKSAPRMADEPWTKMHMMHLDRFEKIFMSWYLRDKTRPASKIDVGASIQNMTPEDIFALRSCLGRWQRHWDPAAQDSEAHEKWAFEHFRESLLDTYERDSVMSYLDNADPDMPVLQPKNVSKDQGQTVAQDHVAKMAQLEEETWFRAWKDNTAFLLLYTGLKHRNASDPKLKWGNIGVMVIRHREVSTFEIYPQYCFKLSPTLGRWCYFQAADVQALQSLPGFEGQGFYFHLNHPVKWVRIAGVVVGVDEYPGRHIYTVDDGSGATIECVVRVAPRPQAEQLGGMDAAQAAERLRQAGEAAKAAADKVSIDATIDVGHVLQVQGLVKVFRDVKQVEATKVVHLLSTEQEVEFWTRLHRFRGDIIGRPWTLDRETLTYTLYASSSSLSHLDDVRSWLKCKR</sequence>
<evidence type="ECO:0000256" key="2">
    <source>
        <dbReference type="ARBA" id="ARBA00004574"/>
    </source>
</evidence>
<proteinExistence type="predicted"/>
<dbReference type="Pfam" id="PF10451">
    <property type="entry name" value="Stn1"/>
    <property type="match status" value="1"/>
</dbReference>
<keyword evidence="7" id="KW-0539">Nucleus</keyword>
<keyword evidence="6" id="KW-0238">DNA-binding</keyword>
<keyword evidence="4" id="KW-0158">Chromosome</keyword>
<comment type="subcellular location">
    <subcellularLocation>
        <location evidence="2">Chromosome</location>
        <location evidence="2">Telomere</location>
    </subcellularLocation>
    <subcellularLocation>
        <location evidence="1">Nucleus</location>
    </subcellularLocation>
</comment>
<gene>
    <name evidence="10" type="ORF">P8C59_008852</name>
</gene>
<dbReference type="SUPFAM" id="SSF50249">
    <property type="entry name" value="Nucleic acid-binding proteins"/>
    <property type="match status" value="1"/>
</dbReference>
<protein>
    <recommendedName>
        <fullName evidence="3">CST complex subunit STN1</fullName>
    </recommendedName>
    <alternativeName>
        <fullName evidence="8">Suppressor of cdc thirteen homolog</fullName>
    </alternativeName>
</protein>
<accession>A0AAD9ICB3</accession>
<evidence type="ECO:0000313" key="11">
    <source>
        <dbReference type="Proteomes" id="UP001217918"/>
    </source>
</evidence>
<dbReference type="PANTHER" id="PTHR13989">
    <property type="entry name" value="REPLICATION PROTEIN A-RELATED"/>
    <property type="match status" value="1"/>
</dbReference>
<evidence type="ECO:0000313" key="10">
    <source>
        <dbReference type="EMBL" id="KAK2074664.1"/>
    </source>
</evidence>
<dbReference type="GO" id="GO:0003677">
    <property type="term" value="F:DNA binding"/>
    <property type="evidence" value="ECO:0007669"/>
    <property type="project" value="UniProtKB-KW"/>
</dbReference>
<dbReference type="PANTHER" id="PTHR13989:SF33">
    <property type="entry name" value="CST COMPLEX SUBUNIT STN1"/>
    <property type="match status" value="1"/>
</dbReference>
<name>A0AAD9ICB3_9PEZI</name>
<evidence type="ECO:0000256" key="7">
    <source>
        <dbReference type="ARBA" id="ARBA00023242"/>
    </source>
</evidence>
<feature type="domain" description="CST complex subunit Stn1 N-terminal" evidence="9">
    <location>
        <begin position="278"/>
        <end position="323"/>
    </location>
</feature>
<reference evidence="10" key="1">
    <citation type="journal article" date="2023" name="Mol. Plant Microbe Interact.">
        <title>Elucidating the Obligate Nature and Biological Capacity of an Invasive Fungal Corn Pathogen.</title>
        <authorList>
            <person name="MacCready J.S."/>
            <person name="Roggenkamp E.M."/>
            <person name="Gdanetz K."/>
            <person name="Chilvers M.I."/>
        </authorList>
    </citation>
    <scope>NUCLEOTIDE SEQUENCE</scope>
    <source>
        <strain evidence="10">PM02</strain>
    </source>
</reference>
<evidence type="ECO:0000256" key="5">
    <source>
        <dbReference type="ARBA" id="ARBA00022895"/>
    </source>
</evidence>
<evidence type="ECO:0000256" key="1">
    <source>
        <dbReference type="ARBA" id="ARBA00004123"/>
    </source>
</evidence>
<keyword evidence="5" id="KW-0779">Telomere</keyword>
<dbReference type="InterPro" id="IPR018856">
    <property type="entry name" value="Stn1_N"/>
</dbReference>
<dbReference type="GO" id="GO:0000781">
    <property type="term" value="C:chromosome, telomeric region"/>
    <property type="evidence" value="ECO:0007669"/>
    <property type="project" value="UniProtKB-SubCell"/>
</dbReference>
<evidence type="ECO:0000259" key="9">
    <source>
        <dbReference type="Pfam" id="PF10451"/>
    </source>
</evidence>
<dbReference type="EMBL" id="JAQQPM010000008">
    <property type="protein sequence ID" value="KAK2074664.1"/>
    <property type="molecule type" value="Genomic_DNA"/>
</dbReference>
<dbReference type="AlphaFoldDB" id="A0AAD9ICB3"/>
<organism evidence="10 11">
    <name type="scientific">Phyllachora maydis</name>
    <dbReference type="NCBI Taxonomy" id="1825666"/>
    <lineage>
        <taxon>Eukaryota</taxon>
        <taxon>Fungi</taxon>
        <taxon>Dikarya</taxon>
        <taxon>Ascomycota</taxon>
        <taxon>Pezizomycotina</taxon>
        <taxon>Sordariomycetes</taxon>
        <taxon>Sordariomycetidae</taxon>
        <taxon>Phyllachorales</taxon>
        <taxon>Phyllachoraceae</taxon>
        <taxon>Phyllachora</taxon>
    </lineage>
</organism>
<comment type="caution">
    <text evidence="10">The sequence shown here is derived from an EMBL/GenBank/DDBJ whole genome shotgun (WGS) entry which is preliminary data.</text>
</comment>
<evidence type="ECO:0000256" key="6">
    <source>
        <dbReference type="ARBA" id="ARBA00023125"/>
    </source>
</evidence>